<dbReference type="EMBL" id="JACFXU010000013">
    <property type="protein sequence ID" value="MBA6411837.1"/>
    <property type="molecule type" value="Genomic_DNA"/>
</dbReference>
<dbReference type="Pfam" id="PF21352">
    <property type="entry name" value="Zn_ribbon_Thio2"/>
    <property type="match status" value="1"/>
</dbReference>
<evidence type="ECO:0000256" key="4">
    <source>
        <dbReference type="ARBA" id="ARBA00022982"/>
    </source>
</evidence>
<accession>A0A7W2TTR3</accession>
<evidence type="ECO:0000256" key="2">
    <source>
        <dbReference type="ARBA" id="ARBA00022448"/>
    </source>
</evidence>
<dbReference type="GO" id="GO:0005829">
    <property type="term" value="C:cytosol"/>
    <property type="evidence" value="ECO:0007669"/>
    <property type="project" value="TreeGrafter"/>
</dbReference>
<dbReference type="SUPFAM" id="SSF52833">
    <property type="entry name" value="Thioredoxin-like"/>
    <property type="match status" value="1"/>
</dbReference>
<gene>
    <name evidence="9" type="primary">trxC</name>
    <name evidence="9" type="ORF">H2508_01775</name>
</gene>
<evidence type="ECO:0000313" key="9">
    <source>
        <dbReference type="EMBL" id="MBA6411837.1"/>
    </source>
</evidence>
<comment type="caution">
    <text evidence="9">The sequence shown here is derived from an EMBL/GenBank/DDBJ whole genome shotgun (WGS) entry which is preliminary data.</text>
</comment>
<dbReference type="Proteomes" id="UP000539350">
    <property type="component" value="Unassembled WGS sequence"/>
</dbReference>
<protein>
    <recommendedName>
        <fullName evidence="7">Thioredoxin</fullName>
    </recommendedName>
</protein>
<evidence type="ECO:0000259" key="8">
    <source>
        <dbReference type="PROSITE" id="PS51352"/>
    </source>
</evidence>
<keyword evidence="2" id="KW-0813">Transport</keyword>
<dbReference type="GO" id="GO:0015035">
    <property type="term" value="F:protein-disulfide reductase activity"/>
    <property type="evidence" value="ECO:0007669"/>
    <property type="project" value="UniProtKB-UniRule"/>
</dbReference>
<name>A0A7W2TTR3_9GAMM</name>
<dbReference type="Gene3D" id="2.30.30.380">
    <property type="entry name" value="Zn-finger domain of Sec23/24"/>
    <property type="match status" value="1"/>
</dbReference>
<keyword evidence="5" id="KW-1015">Disulfide bond</keyword>
<evidence type="ECO:0000313" key="10">
    <source>
        <dbReference type="Proteomes" id="UP000539350"/>
    </source>
</evidence>
<feature type="domain" description="Thioredoxin" evidence="8">
    <location>
        <begin position="16"/>
        <end position="140"/>
    </location>
</feature>
<dbReference type="InterPro" id="IPR013766">
    <property type="entry name" value="Thioredoxin_domain"/>
</dbReference>
<dbReference type="Gene3D" id="3.40.30.10">
    <property type="entry name" value="Glutaredoxin"/>
    <property type="match status" value="1"/>
</dbReference>
<keyword evidence="6" id="KW-0676">Redox-active center</keyword>
<evidence type="ECO:0000256" key="3">
    <source>
        <dbReference type="ARBA" id="ARBA00022723"/>
    </source>
</evidence>
<evidence type="ECO:0000256" key="7">
    <source>
        <dbReference type="NCBIfam" id="TIGR01068"/>
    </source>
</evidence>
<dbReference type="InterPro" id="IPR005746">
    <property type="entry name" value="Thioredoxin"/>
</dbReference>
<dbReference type="FunFam" id="3.40.30.10:FF:000001">
    <property type="entry name" value="Thioredoxin"/>
    <property type="match status" value="1"/>
</dbReference>
<reference evidence="9 10" key="1">
    <citation type="submission" date="2020-07" db="EMBL/GenBank/DDBJ databases">
        <title>Halieaceae bacterium, F7430, whole genome shotgun sequencing project.</title>
        <authorList>
            <person name="Jiang S."/>
            <person name="Liu Z.W."/>
            <person name="Du Z.J."/>
        </authorList>
    </citation>
    <scope>NUCLEOTIDE SEQUENCE [LARGE SCALE GENOMIC DNA]</scope>
    <source>
        <strain evidence="9 10">F7430</strain>
    </source>
</reference>
<dbReference type="PROSITE" id="PS51352">
    <property type="entry name" value="THIOREDOXIN_2"/>
    <property type="match status" value="1"/>
</dbReference>
<keyword evidence="3" id="KW-0479">Metal-binding</keyword>
<dbReference type="CDD" id="cd02947">
    <property type="entry name" value="TRX_family"/>
    <property type="match status" value="1"/>
</dbReference>
<dbReference type="InterPro" id="IPR036249">
    <property type="entry name" value="Thioredoxin-like_sf"/>
</dbReference>
<proteinExistence type="inferred from homology"/>
<dbReference type="InterPro" id="IPR017937">
    <property type="entry name" value="Thioredoxin_CS"/>
</dbReference>
<evidence type="ECO:0000256" key="1">
    <source>
        <dbReference type="ARBA" id="ARBA00008987"/>
    </source>
</evidence>
<evidence type="ECO:0000256" key="5">
    <source>
        <dbReference type="ARBA" id="ARBA00023157"/>
    </source>
</evidence>
<keyword evidence="10" id="KW-1185">Reference proteome</keyword>
<comment type="similarity">
    <text evidence="1">Belongs to the thioredoxin family.</text>
</comment>
<keyword evidence="4" id="KW-0249">Electron transport</keyword>
<dbReference type="RefSeq" id="WP_182168692.1">
    <property type="nucleotide sequence ID" value="NZ_JACFXU010000013.1"/>
</dbReference>
<organism evidence="9 10">
    <name type="scientific">Sediminihaliea albiluteola</name>
    <dbReference type="NCBI Taxonomy" id="2758564"/>
    <lineage>
        <taxon>Bacteria</taxon>
        <taxon>Pseudomonadati</taxon>
        <taxon>Pseudomonadota</taxon>
        <taxon>Gammaproteobacteria</taxon>
        <taxon>Cellvibrionales</taxon>
        <taxon>Halieaceae</taxon>
        <taxon>Sediminihaliea</taxon>
    </lineage>
</organism>
<dbReference type="InterPro" id="IPR049299">
    <property type="entry name" value="Thio2_N"/>
</dbReference>
<evidence type="ECO:0000256" key="6">
    <source>
        <dbReference type="ARBA" id="ARBA00023284"/>
    </source>
</evidence>
<dbReference type="AlphaFoldDB" id="A0A7W2TTR3"/>
<dbReference type="PROSITE" id="PS00194">
    <property type="entry name" value="THIOREDOXIN_1"/>
    <property type="match status" value="1"/>
</dbReference>
<dbReference type="NCBIfam" id="TIGR01068">
    <property type="entry name" value="thioredoxin"/>
    <property type="match status" value="1"/>
</dbReference>
<dbReference type="PANTHER" id="PTHR45663">
    <property type="entry name" value="GEO12009P1"/>
    <property type="match status" value="1"/>
</dbReference>
<sequence>MKIACPHCLQLNQVPEQRINERPACGKCKKALFTGKPIVLNSDNFSAIVHKSELPVVVDFWAPWCGPCRSFAPTFAEAANSLEPQLRFAKLDTEDQGQLASRFNIRSIPTLAIFKNGKELARQSGAMPKKMLYQWLQQHC</sequence>
<dbReference type="GO" id="GO:0046872">
    <property type="term" value="F:metal ion binding"/>
    <property type="evidence" value="ECO:0007669"/>
    <property type="project" value="UniProtKB-KW"/>
</dbReference>
<dbReference type="Pfam" id="PF00085">
    <property type="entry name" value="Thioredoxin"/>
    <property type="match status" value="1"/>
</dbReference>
<dbReference type="PRINTS" id="PR00421">
    <property type="entry name" value="THIOREDOXIN"/>
</dbReference>
<dbReference type="NCBIfam" id="NF008229">
    <property type="entry name" value="PRK10996.1"/>
    <property type="match status" value="1"/>
</dbReference>
<dbReference type="PANTHER" id="PTHR45663:SF40">
    <property type="entry name" value="THIOREDOXIN 2"/>
    <property type="match status" value="1"/>
</dbReference>